<evidence type="ECO:0000259" key="7">
    <source>
        <dbReference type="PROSITE" id="PS50280"/>
    </source>
</evidence>
<dbReference type="Pfam" id="PF12937">
    <property type="entry name" value="F-box-like"/>
    <property type="match status" value="1"/>
</dbReference>
<gene>
    <name evidence="8" type="ORF">C2E21_8308</name>
</gene>
<protein>
    <submittedName>
        <fullName evidence="8">SET domain-containing</fullName>
    </submittedName>
</protein>
<evidence type="ECO:0000313" key="9">
    <source>
        <dbReference type="Proteomes" id="UP000239899"/>
    </source>
</evidence>
<dbReference type="SUPFAM" id="SSF82199">
    <property type="entry name" value="SET domain"/>
    <property type="match status" value="1"/>
</dbReference>
<dbReference type="Gene3D" id="3.90.1420.10">
    <property type="entry name" value="Rubisco LSMT, substrate-binding domain"/>
    <property type="match status" value="1"/>
</dbReference>
<dbReference type="SUPFAM" id="SSF81383">
    <property type="entry name" value="F-box domain"/>
    <property type="match status" value="1"/>
</dbReference>
<comment type="caution">
    <text evidence="8">The sequence shown here is derived from an EMBL/GenBank/DDBJ whole genome shotgun (WGS) entry which is preliminary data.</text>
</comment>
<dbReference type="InterPro" id="IPR036464">
    <property type="entry name" value="Rubisco_LSMT_subst-bd_sf"/>
</dbReference>
<dbReference type="Gene3D" id="3.80.10.10">
    <property type="entry name" value="Ribonuclease Inhibitor"/>
    <property type="match status" value="1"/>
</dbReference>
<dbReference type="InterPro" id="IPR036047">
    <property type="entry name" value="F-box-like_dom_sf"/>
</dbReference>
<dbReference type="SUPFAM" id="SSF52047">
    <property type="entry name" value="RNI-like"/>
    <property type="match status" value="1"/>
</dbReference>
<feature type="chain" id="PRO_5015121229" evidence="6">
    <location>
        <begin position="21"/>
        <end position="871"/>
    </location>
</feature>
<proteinExistence type="predicted"/>
<evidence type="ECO:0000256" key="3">
    <source>
        <dbReference type="ARBA" id="ARBA00022679"/>
    </source>
</evidence>
<evidence type="ECO:0000313" key="8">
    <source>
        <dbReference type="EMBL" id="PRW32596.1"/>
    </source>
</evidence>
<keyword evidence="3" id="KW-0808">Transferase</keyword>
<dbReference type="Proteomes" id="UP000239899">
    <property type="component" value="Unassembled WGS sequence"/>
</dbReference>
<dbReference type="SMART" id="SM00256">
    <property type="entry name" value="FBOX"/>
    <property type="match status" value="1"/>
</dbReference>
<dbReference type="InterPro" id="IPR001810">
    <property type="entry name" value="F-box_dom"/>
</dbReference>
<evidence type="ECO:0000256" key="5">
    <source>
        <dbReference type="SAM" id="MobiDB-lite"/>
    </source>
</evidence>
<comment type="subcellular location">
    <subcellularLocation>
        <location evidence="1">Cytoplasm</location>
        <location evidence="1">Cytoskeleton</location>
        <location evidence="1">Cilium axoneme</location>
    </subcellularLocation>
</comment>
<dbReference type="GO" id="GO:0016279">
    <property type="term" value="F:protein-lysine N-methyltransferase activity"/>
    <property type="evidence" value="ECO:0007669"/>
    <property type="project" value="TreeGrafter"/>
</dbReference>
<dbReference type="GO" id="GO:0005930">
    <property type="term" value="C:axoneme"/>
    <property type="evidence" value="ECO:0007669"/>
    <property type="project" value="UniProtKB-SubCell"/>
</dbReference>
<evidence type="ECO:0000256" key="1">
    <source>
        <dbReference type="ARBA" id="ARBA00004430"/>
    </source>
</evidence>
<dbReference type="GO" id="GO:0032259">
    <property type="term" value="P:methylation"/>
    <property type="evidence" value="ECO:0007669"/>
    <property type="project" value="UniProtKB-KW"/>
</dbReference>
<feature type="region of interest" description="Disordered" evidence="5">
    <location>
        <begin position="377"/>
        <end position="433"/>
    </location>
</feature>
<reference evidence="8 9" key="1">
    <citation type="journal article" date="2018" name="Plant J.">
        <title>Genome sequences of Chlorella sorokiniana UTEX 1602 and Micractinium conductrix SAG 241.80: implications to maltose excretion by a green alga.</title>
        <authorList>
            <person name="Arriola M.B."/>
            <person name="Velmurugan N."/>
            <person name="Zhang Y."/>
            <person name="Plunkett M.H."/>
            <person name="Hondzo H."/>
            <person name="Barney B.M."/>
        </authorList>
    </citation>
    <scope>NUCLEOTIDE SEQUENCE [LARGE SCALE GENOMIC DNA]</scope>
    <source>
        <strain evidence="9">UTEX 1602</strain>
    </source>
</reference>
<feature type="signal peptide" evidence="6">
    <location>
        <begin position="1"/>
        <end position="20"/>
    </location>
</feature>
<feature type="domain" description="SET" evidence="7">
    <location>
        <begin position="29"/>
        <end position="256"/>
    </location>
</feature>
<dbReference type="PANTHER" id="PTHR13271">
    <property type="entry name" value="UNCHARACTERIZED PUTATIVE METHYLTRANSFERASE"/>
    <property type="match status" value="1"/>
</dbReference>
<dbReference type="InterPro" id="IPR046341">
    <property type="entry name" value="SET_dom_sf"/>
</dbReference>
<evidence type="ECO:0000256" key="4">
    <source>
        <dbReference type="ARBA" id="ARBA00022691"/>
    </source>
</evidence>
<dbReference type="CDD" id="cd10527">
    <property type="entry name" value="SET_LSMT"/>
    <property type="match status" value="1"/>
</dbReference>
<dbReference type="InterPro" id="IPR050600">
    <property type="entry name" value="SETD3_SETD6_MTase"/>
</dbReference>
<dbReference type="EMBL" id="LHPG02000019">
    <property type="protein sequence ID" value="PRW32596.1"/>
    <property type="molecule type" value="Genomic_DNA"/>
</dbReference>
<keyword evidence="2" id="KW-0489">Methyltransferase</keyword>
<dbReference type="OrthoDB" id="676979at2759"/>
<organism evidence="8 9">
    <name type="scientific">Chlorella sorokiniana</name>
    <name type="common">Freshwater green alga</name>
    <dbReference type="NCBI Taxonomy" id="3076"/>
    <lineage>
        <taxon>Eukaryota</taxon>
        <taxon>Viridiplantae</taxon>
        <taxon>Chlorophyta</taxon>
        <taxon>core chlorophytes</taxon>
        <taxon>Trebouxiophyceae</taxon>
        <taxon>Chlorellales</taxon>
        <taxon>Chlorellaceae</taxon>
        <taxon>Chlorella clade</taxon>
        <taxon>Chlorella</taxon>
    </lineage>
</organism>
<dbReference type="STRING" id="3076.A0A2P6TF51"/>
<dbReference type="Gene3D" id="3.90.1410.10">
    <property type="entry name" value="set domain protein methyltransferase, domain 1"/>
    <property type="match status" value="1"/>
</dbReference>
<keyword evidence="6" id="KW-0732">Signal</keyword>
<keyword evidence="9" id="KW-1185">Reference proteome</keyword>
<dbReference type="Gene3D" id="1.20.1280.50">
    <property type="match status" value="1"/>
</dbReference>
<dbReference type="InterPro" id="IPR001214">
    <property type="entry name" value="SET_dom"/>
</dbReference>
<evidence type="ECO:0000256" key="6">
    <source>
        <dbReference type="SAM" id="SignalP"/>
    </source>
</evidence>
<dbReference type="InterPro" id="IPR032675">
    <property type="entry name" value="LRR_dom_sf"/>
</dbReference>
<dbReference type="PROSITE" id="PS50280">
    <property type="entry name" value="SET"/>
    <property type="match status" value="1"/>
</dbReference>
<keyword evidence="4" id="KW-0949">S-adenosyl-L-methionine</keyword>
<dbReference type="SUPFAM" id="SSF81822">
    <property type="entry name" value="RuBisCo LSMT C-terminal, substrate-binding domain"/>
    <property type="match status" value="1"/>
</dbReference>
<dbReference type="AlphaFoldDB" id="A0A2P6TF51"/>
<dbReference type="Pfam" id="PF00856">
    <property type="entry name" value="SET"/>
    <property type="match status" value="1"/>
</dbReference>
<dbReference type="PANTHER" id="PTHR13271:SF151">
    <property type="entry name" value="SET DOMAIN-CONTAINING PROTEIN 4"/>
    <property type="match status" value="1"/>
</dbReference>
<feature type="compositionally biased region" description="Low complexity" evidence="5">
    <location>
        <begin position="377"/>
        <end position="396"/>
    </location>
</feature>
<name>A0A2P6TF51_CHLSO</name>
<accession>A0A2P6TF51</accession>
<sequence length="871" mass="96257">MRMRAAALLLLALIVAPATAWPRKSDKSPEAELSRWIKQRGGRLRGFGLGRACPTCLRGVVASRDLKEGDYILEIPFKSVLRLKDPGYAAFASEYAHFLLQDMHKDPTFNETWSAFWATQPGPDGVLTAEMLADQLLEMLQCSELESLARGQRGVAEQVFAGTYPFHSYPPMKDVLPEGTADLDTFLYISSLLGSRYFGFYRDDQSEVMSSHLVPLLDLINHADDPNAERGDNGTHVYARMLRPVKKGEEITNSYQPGVIHRPDMSLYIYGFVVPQERPLLSAVDLPGFNVSDPFQQTALDDSAHEAGGEFATAAERERLATRLAALPTSEAEDQALLDSGKNTDWRQLAVLQWRVQRKRALRQAIERLAAALGEPAPAPAGEAAQQAQQEDAAAAAEDEDAPRDELPKPRKGGAGKRAACSAEPSSPPPLSSLQPDILHQVLLWLPQTQRVHAGEVCRAWREATLSPALWNQLYFRLPRDDDEETAEAFVSWLLPRVGQVDTLHIDIQDVAQPPNQATDYVVGVMSNLTAALMCVAASLRHLTFETQGCLVVSQWAAALTRLESACFIGGDVHLKQGLGKLQKLTDLEFGSNVAELEVESPACWPPSVTHLSLEHCSLTRLPRSLTRLTQLRSLDLSQNTFAEEDGDETAVLSELTGLECLKLANCRMTQVPRELGALRKLRILHMGGNLEEEFAGADDAELLEAALRPLRALQVLVVSQCNVMLPDAVRKMPKLERLFVTSTPVTQLLPGPYCKSMRHLCVDWDVAFESREMLAQCTGLEMLTLARPHRTEQPDGQAEESTDELARVLLQHPTLRQVNIVAVQGRGLHLSIHTLRFVLALTQAAPRLAVQTVDTWDSDLVRIPNLVDFP</sequence>
<evidence type="ECO:0000256" key="2">
    <source>
        <dbReference type="ARBA" id="ARBA00022603"/>
    </source>
</evidence>